<gene>
    <name evidence="3" type="ORF">DBRI00130_LOCUS27046</name>
</gene>
<dbReference type="InterPro" id="IPR036812">
    <property type="entry name" value="NAD(P)_OxRdtase_dom_sf"/>
</dbReference>
<accession>A0A7S4S061</accession>
<name>A0A7S4S061_9STRA</name>
<dbReference type="EMBL" id="HBNS01034585">
    <property type="protein sequence ID" value="CAE4630339.1"/>
    <property type="molecule type" value="Transcribed_RNA"/>
</dbReference>
<dbReference type="PANTHER" id="PTHR43827:SF3">
    <property type="entry name" value="NADP-DEPENDENT OXIDOREDUCTASE DOMAIN-CONTAINING PROTEIN"/>
    <property type="match status" value="1"/>
</dbReference>
<dbReference type="PANTHER" id="PTHR43827">
    <property type="entry name" value="2,5-DIKETO-D-GLUCONIC ACID REDUCTASE"/>
    <property type="match status" value="1"/>
</dbReference>
<organism evidence="3">
    <name type="scientific">Ditylum brightwellii</name>
    <dbReference type="NCBI Taxonomy" id="49249"/>
    <lineage>
        <taxon>Eukaryota</taxon>
        <taxon>Sar</taxon>
        <taxon>Stramenopiles</taxon>
        <taxon>Ochrophyta</taxon>
        <taxon>Bacillariophyta</taxon>
        <taxon>Mediophyceae</taxon>
        <taxon>Lithodesmiophycidae</taxon>
        <taxon>Lithodesmiales</taxon>
        <taxon>Lithodesmiaceae</taxon>
        <taxon>Ditylum</taxon>
    </lineage>
</organism>
<proteinExistence type="predicted"/>
<protein>
    <recommendedName>
        <fullName evidence="4">NADP-dependent oxidoreductase domain-containing protein</fullName>
    </recommendedName>
</protein>
<dbReference type="Gene3D" id="3.20.20.100">
    <property type="entry name" value="NADP-dependent oxidoreductase domain"/>
    <property type="match status" value="1"/>
</dbReference>
<keyword evidence="2" id="KW-0560">Oxidoreductase</keyword>
<evidence type="ECO:0008006" key="4">
    <source>
        <dbReference type="Google" id="ProtNLM"/>
    </source>
</evidence>
<dbReference type="SUPFAM" id="SSF51430">
    <property type="entry name" value="NAD(P)-linked oxidoreductase"/>
    <property type="match status" value="1"/>
</dbReference>
<dbReference type="GO" id="GO:0016616">
    <property type="term" value="F:oxidoreductase activity, acting on the CH-OH group of donors, NAD or NADP as acceptor"/>
    <property type="evidence" value="ECO:0007669"/>
    <property type="project" value="UniProtKB-ARBA"/>
</dbReference>
<evidence type="ECO:0000313" key="3">
    <source>
        <dbReference type="EMBL" id="CAE4630339.1"/>
    </source>
</evidence>
<reference evidence="3" key="1">
    <citation type="submission" date="2021-01" db="EMBL/GenBank/DDBJ databases">
        <authorList>
            <person name="Corre E."/>
            <person name="Pelletier E."/>
            <person name="Niang G."/>
            <person name="Scheremetjew M."/>
            <person name="Finn R."/>
            <person name="Kale V."/>
            <person name="Holt S."/>
            <person name="Cochrane G."/>
            <person name="Meng A."/>
            <person name="Brown T."/>
            <person name="Cohen L."/>
        </authorList>
    </citation>
    <scope>NUCLEOTIDE SEQUENCE</scope>
    <source>
        <strain evidence="3">GSO104</strain>
    </source>
</reference>
<keyword evidence="1" id="KW-0521">NADP</keyword>
<dbReference type="InterPro" id="IPR020471">
    <property type="entry name" value="AKR"/>
</dbReference>
<evidence type="ECO:0000256" key="1">
    <source>
        <dbReference type="ARBA" id="ARBA00022857"/>
    </source>
</evidence>
<sequence length="117" mass="13199">MSSLLPHTKHIQCIYIITLSYLMQFCNSKTTYIPPAPHEGEFPTTTLSNGDIIPLVGLGGCSHVRKAHILSALDIGYRYFDTAQAYNWGYKEEDVGDVIHDSYVDRTDIRSYTDIVI</sequence>
<evidence type="ECO:0000256" key="2">
    <source>
        <dbReference type="ARBA" id="ARBA00023002"/>
    </source>
</evidence>
<dbReference type="AlphaFoldDB" id="A0A7S4S061"/>